<evidence type="ECO:0000313" key="11">
    <source>
        <dbReference type="EMBL" id="PFX23954.1"/>
    </source>
</evidence>
<keyword evidence="5" id="KW-0805">Transcription regulation</keyword>
<comment type="caution">
    <text evidence="11">The sequence shown here is derived from an EMBL/GenBank/DDBJ whole genome shotgun (WGS) entry which is preliminary data.</text>
</comment>
<evidence type="ECO:0000256" key="8">
    <source>
        <dbReference type="ARBA" id="ARBA00023242"/>
    </source>
</evidence>
<dbReference type="Proteomes" id="UP000225706">
    <property type="component" value="Unassembled WGS sequence"/>
</dbReference>
<evidence type="ECO:0000256" key="2">
    <source>
        <dbReference type="ARBA" id="ARBA00022473"/>
    </source>
</evidence>
<proteinExistence type="predicted"/>
<comment type="subcellular location">
    <subcellularLocation>
        <location evidence="1">Nucleus</location>
    </subcellularLocation>
</comment>
<dbReference type="PANTHER" id="PTHR15402">
    <property type="entry name" value="TRANSCRIPTION FACTOR-LIKE 5 PROTEIN"/>
    <property type="match status" value="1"/>
</dbReference>
<evidence type="ECO:0000256" key="5">
    <source>
        <dbReference type="ARBA" id="ARBA00023015"/>
    </source>
</evidence>
<keyword evidence="8" id="KW-0539">Nucleus</keyword>
<dbReference type="GO" id="GO:0005634">
    <property type="term" value="C:nucleus"/>
    <property type="evidence" value="ECO:0007669"/>
    <property type="project" value="UniProtKB-SubCell"/>
</dbReference>
<gene>
    <name evidence="11" type="primary">SOHLH2</name>
    <name evidence="11" type="ORF">AWC38_SpisGene11469</name>
</gene>
<dbReference type="Gene3D" id="4.10.280.10">
    <property type="entry name" value="Helix-loop-helix DNA-binding domain"/>
    <property type="match status" value="1"/>
</dbReference>
<reference evidence="12" key="1">
    <citation type="journal article" date="2017" name="bioRxiv">
        <title>Comparative analysis of the genomes of Stylophora pistillata and Acropora digitifera provides evidence for extensive differences between species of corals.</title>
        <authorList>
            <person name="Voolstra C.R."/>
            <person name="Li Y."/>
            <person name="Liew Y.J."/>
            <person name="Baumgarten S."/>
            <person name="Zoccola D."/>
            <person name="Flot J.-F."/>
            <person name="Tambutte S."/>
            <person name="Allemand D."/>
            <person name="Aranda M."/>
        </authorList>
    </citation>
    <scope>NUCLEOTIDE SEQUENCE [LARGE SCALE GENOMIC DNA]</scope>
</reference>
<keyword evidence="12" id="KW-1185">Reference proteome</keyword>
<dbReference type="InterPro" id="IPR039583">
    <property type="entry name" value="TCFL5/SOLH1/2"/>
</dbReference>
<evidence type="ECO:0000256" key="7">
    <source>
        <dbReference type="ARBA" id="ARBA00023163"/>
    </source>
</evidence>
<dbReference type="SMART" id="SM00353">
    <property type="entry name" value="HLH"/>
    <property type="match status" value="1"/>
</dbReference>
<dbReference type="GO" id="GO:0007283">
    <property type="term" value="P:spermatogenesis"/>
    <property type="evidence" value="ECO:0007669"/>
    <property type="project" value="UniProtKB-KW"/>
</dbReference>
<feature type="region of interest" description="Disordered" evidence="9">
    <location>
        <begin position="208"/>
        <end position="235"/>
    </location>
</feature>
<evidence type="ECO:0000259" key="10">
    <source>
        <dbReference type="PROSITE" id="PS50888"/>
    </source>
</evidence>
<dbReference type="GO" id="GO:0046983">
    <property type="term" value="F:protein dimerization activity"/>
    <property type="evidence" value="ECO:0007669"/>
    <property type="project" value="InterPro"/>
</dbReference>
<evidence type="ECO:0000256" key="1">
    <source>
        <dbReference type="ARBA" id="ARBA00004123"/>
    </source>
</evidence>
<dbReference type="SUPFAM" id="SSF47459">
    <property type="entry name" value="HLH, helix-loop-helix DNA-binding domain"/>
    <property type="match status" value="1"/>
</dbReference>
<dbReference type="GO" id="GO:0030154">
    <property type="term" value="P:cell differentiation"/>
    <property type="evidence" value="ECO:0007669"/>
    <property type="project" value="UniProtKB-KW"/>
</dbReference>
<dbReference type="CDD" id="cd18908">
    <property type="entry name" value="bHLH_SOHLH1_2"/>
    <property type="match status" value="1"/>
</dbReference>
<accession>A0A2B4RZS0</accession>
<dbReference type="STRING" id="50429.A0A2B4RZS0"/>
<dbReference type="PANTHER" id="PTHR15402:SF4">
    <property type="entry name" value="SPERMATOGENESIS- AND OOGENESIS-SPECIFIC BASIC HELIX-LOOP-HELIX-CONTAINING PROTEIN 1"/>
    <property type="match status" value="1"/>
</dbReference>
<keyword evidence="3" id="KW-0221">Differentiation</keyword>
<dbReference type="GO" id="GO:0000981">
    <property type="term" value="F:DNA-binding transcription factor activity, RNA polymerase II-specific"/>
    <property type="evidence" value="ECO:0007669"/>
    <property type="project" value="TreeGrafter"/>
</dbReference>
<dbReference type="Pfam" id="PF00010">
    <property type="entry name" value="HLH"/>
    <property type="match status" value="1"/>
</dbReference>
<keyword evidence="7" id="KW-0804">Transcription</keyword>
<sequence>MSAVRRKLFREGSNTWAPDQTIAQRPTNEAVENDRTEIVEYTVVNEGDVVLKEPSVETPHGLKTPQENVFRPTTPSCYEKDREKKLLIIHEADDETVRKGWAGKQTLEGIQVVTCQCANLISVCTKETFLVIFLDISSVTGNAQKIFSTIRYNPNSLNRSVAIIGLTQEGSKEDFSSPEINGIIQLPVTDEKVNQVLLKWAGHKSCEGMPLTPESPGGKTRSAVSKSTGKTKENTEETLSLLVKYSTPLPIQQNYSNRVSQADNSDGTLESFCKVSTLHNNQSGPPYQQPCHLGQLIPVNRNSFADLSQNNQVTEEDRLHHQNSNTASPQNFLIGGNQIQNQPLSSLILQRSAPDHMPTQEDHVSVHVPPNAVNTVYPEHYNHTYYHIQATDQNRPNTIPPHFVAINPPPLHPNTRVQNPGGLTSQAAPKADLSVVTTQASPDGEGGKIVGSPAYMISGQLGSKDMKITLLHDDLSKHSSKERIRRERIKESCDQLRFLLPSVAGKKSDMASILEMTVKYVRMIKERLPPAVLQEISQNIADTTTILPRKRNKELSANTKQARPRFAPPANVCEGPPGLPHPLPPFYMRSAPFQGKAPAIVTTTGPMYVPHLHIRPSHEHTQIPLQQHHIHQPEPASFRLAASPPSVFNSCNNGNTVRGTNTFQHQSAHEHVTINPHQDYNATHSSFHSKHIYHGNHPPIPPVPGHNYDMPQQWSFLKLPPIGNIFHSLGSGNLSQESVKHDPSESGRSTPTDPSSMTPPLWESSGNLMSSGRQDHAHINSPVMFKGTSM</sequence>
<dbReference type="PROSITE" id="PS50888">
    <property type="entry name" value="BHLH"/>
    <property type="match status" value="1"/>
</dbReference>
<evidence type="ECO:0000256" key="4">
    <source>
        <dbReference type="ARBA" id="ARBA00022871"/>
    </source>
</evidence>
<dbReference type="InterPro" id="IPR011598">
    <property type="entry name" value="bHLH_dom"/>
</dbReference>
<evidence type="ECO:0000256" key="3">
    <source>
        <dbReference type="ARBA" id="ARBA00022782"/>
    </source>
</evidence>
<feature type="domain" description="BHLH" evidence="10">
    <location>
        <begin position="473"/>
        <end position="524"/>
    </location>
</feature>
<protein>
    <submittedName>
        <fullName evidence="11">Spermatogenesis-and oogenesis-specific basic helix-loop-helix-containing protein 2</fullName>
    </submittedName>
</protein>
<dbReference type="EMBL" id="LSMT01000191">
    <property type="protein sequence ID" value="PFX23954.1"/>
    <property type="molecule type" value="Genomic_DNA"/>
</dbReference>
<keyword evidence="6" id="KW-0238">DNA-binding</keyword>
<name>A0A2B4RZS0_STYPI</name>
<dbReference type="InterPro" id="IPR036638">
    <property type="entry name" value="HLH_DNA-bd_sf"/>
</dbReference>
<dbReference type="AlphaFoldDB" id="A0A2B4RZS0"/>
<feature type="region of interest" description="Disordered" evidence="9">
    <location>
        <begin position="728"/>
        <end position="790"/>
    </location>
</feature>
<keyword evidence="2" id="KW-0217">Developmental protein</keyword>
<organism evidence="11 12">
    <name type="scientific">Stylophora pistillata</name>
    <name type="common">Smooth cauliflower coral</name>
    <dbReference type="NCBI Taxonomy" id="50429"/>
    <lineage>
        <taxon>Eukaryota</taxon>
        <taxon>Metazoa</taxon>
        <taxon>Cnidaria</taxon>
        <taxon>Anthozoa</taxon>
        <taxon>Hexacorallia</taxon>
        <taxon>Scleractinia</taxon>
        <taxon>Astrocoeniina</taxon>
        <taxon>Pocilloporidae</taxon>
        <taxon>Stylophora</taxon>
    </lineage>
</organism>
<evidence type="ECO:0000256" key="6">
    <source>
        <dbReference type="ARBA" id="ARBA00023125"/>
    </source>
</evidence>
<keyword evidence="4" id="KW-0744">Spermatogenesis</keyword>
<evidence type="ECO:0000313" key="12">
    <source>
        <dbReference type="Proteomes" id="UP000225706"/>
    </source>
</evidence>
<feature type="compositionally biased region" description="Low complexity" evidence="9">
    <location>
        <begin position="749"/>
        <end position="760"/>
    </location>
</feature>
<evidence type="ECO:0000256" key="9">
    <source>
        <dbReference type="SAM" id="MobiDB-lite"/>
    </source>
</evidence>
<dbReference type="GO" id="GO:0000978">
    <property type="term" value="F:RNA polymerase II cis-regulatory region sequence-specific DNA binding"/>
    <property type="evidence" value="ECO:0007669"/>
    <property type="project" value="TreeGrafter"/>
</dbReference>
<dbReference type="OrthoDB" id="5966556at2759"/>